<protein>
    <submittedName>
        <fullName evidence="2">Uncharacterized protein</fullName>
    </submittedName>
</protein>
<dbReference type="EMBL" id="NMUL01000013">
    <property type="protein sequence ID" value="OXM67367.1"/>
    <property type="molecule type" value="Genomic_DNA"/>
</dbReference>
<keyword evidence="1" id="KW-0472">Membrane</keyword>
<name>A0A229T807_9PSEU</name>
<reference evidence="3" key="1">
    <citation type="submission" date="2017-07" db="EMBL/GenBank/DDBJ databases">
        <title>Comparative genome mining reveals phylogenetic distribution patterns of secondary metabolites in Amycolatopsis.</title>
        <authorList>
            <person name="Adamek M."/>
            <person name="Alanjary M."/>
            <person name="Sales-Ortells H."/>
            <person name="Goodfellow M."/>
            <person name="Bull A.T."/>
            <person name="Kalinowski J."/>
            <person name="Ziemert N."/>
        </authorList>
    </citation>
    <scope>NUCLEOTIDE SEQUENCE [LARGE SCALE GENOMIC DNA]</scope>
    <source>
        <strain evidence="3">H5</strain>
    </source>
</reference>
<evidence type="ECO:0000256" key="1">
    <source>
        <dbReference type="SAM" id="Phobius"/>
    </source>
</evidence>
<sequence length="148" mass="15386">MDVTARLPAAPPKPGARTAVAAGILALIGGLWFLLGIFWASLVLGYGQSDVLVPGQITDAVVGLLLLLGGVSLLARVEAGRVLCLASAVLALVAPIVGTVLIYQRILFFVGGPTGIDPLVPRRIVVAVPFVALLVLAALPATRRWTRY</sequence>
<feature type="transmembrane region" description="Helical" evidence="1">
    <location>
        <begin position="124"/>
        <end position="142"/>
    </location>
</feature>
<organism evidence="2 3">
    <name type="scientific">Amycolatopsis vastitatis</name>
    <dbReference type="NCBI Taxonomy" id="1905142"/>
    <lineage>
        <taxon>Bacteria</taxon>
        <taxon>Bacillati</taxon>
        <taxon>Actinomycetota</taxon>
        <taxon>Actinomycetes</taxon>
        <taxon>Pseudonocardiales</taxon>
        <taxon>Pseudonocardiaceae</taxon>
        <taxon>Amycolatopsis</taxon>
    </lineage>
</organism>
<dbReference type="AlphaFoldDB" id="A0A229T807"/>
<gene>
    <name evidence="2" type="ORF">CF165_17010</name>
</gene>
<keyword evidence="1" id="KW-0812">Transmembrane</keyword>
<feature type="transmembrane region" description="Helical" evidence="1">
    <location>
        <begin position="82"/>
        <end position="104"/>
    </location>
</feature>
<evidence type="ECO:0000313" key="3">
    <source>
        <dbReference type="Proteomes" id="UP000215199"/>
    </source>
</evidence>
<proteinExistence type="predicted"/>
<feature type="transmembrane region" description="Helical" evidence="1">
    <location>
        <begin position="20"/>
        <end position="44"/>
    </location>
</feature>
<keyword evidence="3" id="KW-1185">Reference proteome</keyword>
<accession>A0A229T807</accession>
<comment type="caution">
    <text evidence="2">The sequence shown here is derived from an EMBL/GenBank/DDBJ whole genome shotgun (WGS) entry which is preliminary data.</text>
</comment>
<feature type="transmembrane region" description="Helical" evidence="1">
    <location>
        <begin position="56"/>
        <end position="75"/>
    </location>
</feature>
<dbReference type="RefSeq" id="WP_093948509.1">
    <property type="nucleotide sequence ID" value="NZ_NMUL01000013.1"/>
</dbReference>
<dbReference type="Proteomes" id="UP000215199">
    <property type="component" value="Unassembled WGS sequence"/>
</dbReference>
<keyword evidence="1" id="KW-1133">Transmembrane helix</keyword>
<evidence type="ECO:0000313" key="2">
    <source>
        <dbReference type="EMBL" id="OXM67367.1"/>
    </source>
</evidence>